<comment type="similarity">
    <text evidence="1 8">Belongs to the thioredoxin family.</text>
</comment>
<dbReference type="PIRSF" id="PIRSF000077">
    <property type="entry name" value="Thioredoxin"/>
    <property type="match status" value="1"/>
</dbReference>
<evidence type="ECO:0000256" key="5">
    <source>
        <dbReference type="ARBA" id="ARBA00023157"/>
    </source>
</evidence>
<sequence length="102" mass="11573">MATITVDEKNFDQALKENNRVLVDFWAEWCGPCRVIGPIVEQLGEEVEGLTVAKLNVDENQQLAEKFSVMSIPTLKLFENGKEVKTLIGLRSYEDLKSWVSE</sequence>
<keyword evidence="3" id="KW-0813">Transport</keyword>
<keyword evidence="13" id="KW-1185">Reference proteome</keyword>
<evidence type="ECO:0000256" key="7">
    <source>
        <dbReference type="NCBIfam" id="TIGR01068"/>
    </source>
</evidence>
<protein>
    <recommendedName>
        <fullName evidence="2 7">Thioredoxin</fullName>
    </recommendedName>
</protein>
<evidence type="ECO:0000256" key="10">
    <source>
        <dbReference type="PIRSR" id="PIRSR000077-4"/>
    </source>
</evidence>
<dbReference type="SUPFAM" id="SSF52833">
    <property type="entry name" value="Thioredoxin-like"/>
    <property type="match status" value="1"/>
</dbReference>
<evidence type="ECO:0000256" key="3">
    <source>
        <dbReference type="ARBA" id="ARBA00022448"/>
    </source>
</evidence>
<gene>
    <name evidence="12" type="ORF">SAMN05444392_103143</name>
</gene>
<feature type="active site" description="Nucleophile" evidence="9">
    <location>
        <position position="33"/>
    </location>
</feature>
<dbReference type="PROSITE" id="PS00194">
    <property type="entry name" value="THIOREDOXIN_1"/>
    <property type="match status" value="1"/>
</dbReference>
<dbReference type="NCBIfam" id="TIGR01068">
    <property type="entry name" value="thioredoxin"/>
    <property type="match status" value="1"/>
</dbReference>
<feature type="site" description="Contributes to redox potential value" evidence="9">
    <location>
        <position position="32"/>
    </location>
</feature>
<dbReference type="InterPro" id="IPR005746">
    <property type="entry name" value="Thioredoxin"/>
</dbReference>
<dbReference type="FunFam" id="3.40.30.10:FF:000001">
    <property type="entry name" value="Thioredoxin"/>
    <property type="match status" value="1"/>
</dbReference>
<dbReference type="AlphaFoldDB" id="A0A1M4WC85"/>
<organism evidence="12 13">
    <name type="scientific">Seinonella peptonophila</name>
    <dbReference type="NCBI Taxonomy" id="112248"/>
    <lineage>
        <taxon>Bacteria</taxon>
        <taxon>Bacillati</taxon>
        <taxon>Bacillota</taxon>
        <taxon>Bacilli</taxon>
        <taxon>Bacillales</taxon>
        <taxon>Thermoactinomycetaceae</taxon>
        <taxon>Seinonella</taxon>
    </lineage>
</organism>
<dbReference type="STRING" id="112248.SAMN05444392_103143"/>
<dbReference type="InterPro" id="IPR013766">
    <property type="entry name" value="Thioredoxin_domain"/>
</dbReference>
<feature type="active site" description="Nucleophile" evidence="9">
    <location>
        <position position="30"/>
    </location>
</feature>
<dbReference type="PRINTS" id="PR00421">
    <property type="entry name" value="THIOREDOXIN"/>
</dbReference>
<proteinExistence type="inferred from homology"/>
<dbReference type="Gene3D" id="3.40.30.10">
    <property type="entry name" value="Glutaredoxin"/>
    <property type="match status" value="1"/>
</dbReference>
<dbReference type="EMBL" id="FQVL01000003">
    <property type="protein sequence ID" value="SHE78673.1"/>
    <property type="molecule type" value="Genomic_DNA"/>
</dbReference>
<feature type="disulfide bond" description="Redox-active" evidence="10">
    <location>
        <begin position="30"/>
        <end position="33"/>
    </location>
</feature>
<dbReference type="PROSITE" id="PS51352">
    <property type="entry name" value="THIOREDOXIN_2"/>
    <property type="match status" value="1"/>
</dbReference>
<dbReference type="PANTHER" id="PTHR45663:SF11">
    <property type="entry name" value="GEO12009P1"/>
    <property type="match status" value="1"/>
</dbReference>
<dbReference type="Pfam" id="PF00085">
    <property type="entry name" value="Thioredoxin"/>
    <property type="match status" value="1"/>
</dbReference>
<reference evidence="12 13" key="1">
    <citation type="submission" date="2016-11" db="EMBL/GenBank/DDBJ databases">
        <authorList>
            <person name="Jaros S."/>
            <person name="Januszkiewicz K."/>
            <person name="Wedrychowicz H."/>
        </authorList>
    </citation>
    <scope>NUCLEOTIDE SEQUENCE [LARGE SCALE GENOMIC DNA]</scope>
    <source>
        <strain evidence="12 13">DSM 44666</strain>
    </source>
</reference>
<dbReference type="OrthoDB" id="9790390at2"/>
<evidence type="ECO:0000256" key="9">
    <source>
        <dbReference type="PIRSR" id="PIRSR000077-1"/>
    </source>
</evidence>
<evidence type="ECO:0000256" key="4">
    <source>
        <dbReference type="ARBA" id="ARBA00022982"/>
    </source>
</evidence>
<feature type="domain" description="Thioredoxin" evidence="11">
    <location>
        <begin position="1"/>
        <end position="102"/>
    </location>
</feature>
<dbReference type="Proteomes" id="UP000184476">
    <property type="component" value="Unassembled WGS sequence"/>
</dbReference>
<dbReference type="PANTHER" id="PTHR45663">
    <property type="entry name" value="GEO12009P1"/>
    <property type="match status" value="1"/>
</dbReference>
<dbReference type="RefSeq" id="WP_073154238.1">
    <property type="nucleotide sequence ID" value="NZ_FQVL01000003.1"/>
</dbReference>
<dbReference type="GO" id="GO:0045454">
    <property type="term" value="P:cell redox homeostasis"/>
    <property type="evidence" value="ECO:0007669"/>
    <property type="project" value="TreeGrafter"/>
</dbReference>
<keyword evidence="6 10" id="KW-0676">Redox-active center</keyword>
<evidence type="ECO:0000259" key="11">
    <source>
        <dbReference type="PROSITE" id="PS51352"/>
    </source>
</evidence>
<dbReference type="GO" id="GO:0005829">
    <property type="term" value="C:cytosol"/>
    <property type="evidence" value="ECO:0007669"/>
    <property type="project" value="TreeGrafter"/>
</dbReference>
<keyword evidence="4" id="KW-0249">Electron transport</keyword>
<keyword evidence="5 10" id="KW-1015">Disulfide bond</keyword>
<evidence type="ECO:0000256" key="1">
    <source>
        <dbReference type="ARBA" id="ARBA00008987"/>
    </source>
</evidence>
<dbReference type="InterPro" id="IPR036249">
    <property type="entry name" value="Thioredoxin-like_sf"/>
</dbReference>
<evidence type="ECO:0000313" key="12">
    <source>
        <dbReference type="EMBL" id="SHE78673.1"/>
    </source>
</evidence>
<evidence type="ECO:0000256" key="2">
    <source>
        <dbReference type="ARBA" id="ARBA00020570"/>
    </source>
</evidence>
<feature type="site" description="Contributes to redox potential value" evidence="9">
    <location>
        <position position="31"/>
    </location>
</feature>
<evidence type="ECO:0000256" key="8">
    <source>
        <dbReference type="PIRNR" id="PIRNR000077"/>
    </source>
</evidence>
<feature type="site" description="Deprotonates C-terminal active site Cys" evidence="9">
    <location>
        <position position="24"/>
    </location>
</feature>
<dbReference type="InterPro" id="IPR017937">
    <property type="entry name" value="Thioredoxin_CS"/>
</dbReference>
<accession>A0A1M4WC85</accession>
<dbReference type="GO" id="GO:0015035">
    <property type="term" value="F:protein-disulfide reductase activity"/>
    <property type="evidence" value="ECO:0007669"/>
    <property type="project" value="UniProtKB-UniRule"/>
</dbReference>
<name>A0A1M4WC85_9BACL</name>
<evidence type="ECO:0000313" key="13">
    <source>
        <dbReference type="Proteomes" id="UP000184476"/>
    </source>
</evidence>
<evidence type="ECO:0000256" key="6">
    <source>
        <dbReference type="ARBA" id="ARBA00023284"/>
    </source>
</evidence>
<dbReference type="CDD" id="cd02947">
    <property type="entry name" value="TRX_family"/>
    <property type="match status" value="1"/>
</dbReference>